<evidence type="ECO:0000256" key="3">
    <source>
        <dbReference type="ARBA" id="ARBA00022519"/>
    </source>
</evidence>
<dbReference type="Pfam" id="PF08478">
    <property type="entry name" value="POTRA_1"/>
    <property type="match status" value="1"/>
</dbReference>
<feature type="domain" description="POTRA" evidence="10">
    <location>
        <begin position="21"/>
        <end position="90"/>
    </location>
</feature>
<dbReference type="PANTHER" id="PTHR35851">
    <property type="entry name" value="CELL DIVISION PROTEIN FTSQ"/>
    <property type="match status" value="1"/>
</dbReference>
<keyword evidence="6 9" id="KW-1133">Transmembrane helix</keyword>
<dbReference type="AlphaFoldDB" id="A0AA90NLQ3"/>
<dbReference type="InterPro" id="IPR026579">
    <property type="entry name" value="FtsQ"/>
</dbReference>
<evidence type="ECO:0000256" key="5">
    <source>
        <dbReference type="ARBA" id="ARBA00022692"/>
    </source>
</evidence>
<dbReference type="Gene3D" id="3.10.20.310">
    <property type="entry name" value="membrane protein fhac"/>
    <property type="match status" value="1"/>
</dbReference>
<keyword evidence="5 9" id="KW-0812">Transmembrane</keyword>
<comment type="similarity">
    <text evidence="9">Belongs to the FtsQ/DivIB family. FtsQ subfamily.</text>
</comment>
<proteinExistence type="inferred from homology"/>
<dbReference type="Pfam" id="PF03799">
    <property type="entry name" value="FtsQ_DivIB_C"/>
    <property type="match status" value="1"/>
</dbReference>
<dbReference type="PANTHER" id="PTHR35851:SF1">
    <property type="entry name" value="CELL DIVISION PROTEIN FTSQ"/>
    <property type="match status" value="1"/>
</dbReference>
<dbReference type="EMBL" id="JASXSV010000009">
    <property type="protein sequence ID" value="MDP0589058.1"/>
    <property type="molecule type" value="Genomic_DNA"/>
</dbReference>
<comment type="caution">
    <text evidence="11">The sequence shown here is derived from an EMBL/GenBank/DDBJ whole genome shotgun (WGS) entry which is preliminary data.</text>
</comment>
<evidence type="ECO:0000256" key="6">
    <source>
        <dbReference type="ARBA" id="ARBA00022989"/>
    </source>
</evidence>
<dbReference type="Proteomes" id="UP001178148">
    <property type="component" value="Unassembled WGS sequence"/>
</dbReference>
<keyword evidence="8 9" id="KW-0131">Cell cycle</keyword>
<protein>
    <recommendedName>
        <fullName evidence="9">Cell division protein FtsQ</fullName>
    </recommendedName>
</protein>
<dbReference type="GO" id="GO:0043093">
    <property type="term" value="P:FtsZ-dependent cytokinesis"/>
    <property type="evidence" value="ECO:0007669"/>
    <property type="project" value="UniProtKB-UniRule"/>
</dbReference>
<dbReference type="InterPro" id="IPR005548">
    <property type="entry name" value="Cell_div_FtsQ/DivIB_C"/>
</dbReference>
<organism evidence="11 12">
    <name type="scientific">Candidatus Endonucleibacter bathymodioli</name>
    <dbReference type="NCBI Taxonomy" id="539814"/>
    <lineage>
        <taxon>Bacteria</taxon>
        <taxon>Pseudomonadati</taxon>
        <taxon>Pseudomonadota</taxon>
        <taxon>Gammaproteobacteria</taxon>
        <taxon>Oceanospirillales</taxon>
        <taxon>Endozoicomonadaceae</taxon>
        <taxon>Candidatus Endonucleibacter</taxon>
    </lineage>
</organism>
<dbReference type="GO" id="GO:0090529">
    <property type="term" value="P:cell septum assembly"/>
    <property type="evidence" value="ECO:0007669"/>
    <property type="project" value="InterPro"/>
</dbReference>
<evidence type="ECO:0000313" key="11">
    <source>
        <dbReference type="EMBL" id="MDP0589058.1"/>
    </source>
</evidence>
<dbReference type="PROSITE" id="PS51779">
    <property type="entry name" value="POTRA"/>
    <property type="match status" value="1"/>
</dbReference>
<evidence type="ECO:0000256" key="1">
    <source>
        <dbReference type="ARBA" id="ARBA00004370"/>
    </source>
</evidence>
<keyword evidence="12" id="KW-1185">Reference proteome</keyword>
<comment type="subunit">
    <text evidence="9">Part of a complex composed of FtsB, FtsL and FtsQ.</text>
</comment>
<keyword evidence="4 9" id="KW-0132">Cell division</keyword>
<evidence type="ECO:0000313" key="12">
    <source>
        <dbReference type="Proteomes" id="UP001178148"/>
    </source>
</evidence>
<evidence type="ECO:0000259" key="10">
    <source>
        <dbReference type="PROSITE" id="PS51779"/>
    </source>
</evidence>
<dbReference type="HAMAP" id="MF_00911">
    <property type="entry name" value="FtsQ_subfam"/>
    <property type="match status" value="1"/>
</dbReference>
<accession>A0AA90NLQ3</accession>
<evidence type="ECO:0000256" key="9">
    <source>
        <dbReference type="HAMAP-Rule" id="MF_00911"/>
    </source>
</evidence>
<evidence type="ECO:0000256" key="8">
    <source>
        <dbReference type="ARBA" id="ARBA00023306"/>
    </source>
</evidence>
<sequence length="218" mass="25775">MVFLLVILIIIWPRLRSWLNQPISLVKVHAPFLYLKREKVEVMLESHLKSHFFQLSLTEIRRFLLSQPWVKEVSLKKEWPDKLVVLLEEQEPVARWHELYLITGEGYVFKPVDLGGFDHMPLLKGPEDQAQEVMQQYLAISQLLRPLGLVVQEIELGRTGAWSFNVSGVHVVIGEDWRMERLQRFVRLYHARLEPKWKYVKRIDLRYPNGAAVAWNNE</sequence>
<comment type="subcellular location">
    <subcellularLocation>
        <location evidence="9">Cell inner membrane</location>
        <topology evidence="9">Single-pass type II membrane protein</topology>
    </subcellularLocation>
    <subcellularLocation>
        <location evidence="1">Membrane</location>
    </subcellularLocation>
    <text evidence="9">Localizes to the division septum.</text>
</comment>
<dbReference type="InterPro" id="IPR013685">
    <property type="entry name" value="POTRA_FtsQ_type"/>
</dbReference>
<keyword evidence="2 9" id="KW-1003">Cell membrane</keyword>
<dbReference type="InterPro" id="IPR034746">
    <property type="entry name" value="POTRA"/>
</dbReference>
<evidence type="ECO:0000256" key="7">
    <source>
        <dbReference type="ARBA" id="ARBA00023136"/>
    </source>
</evidence>
<reference evidence="11 12" key="1">
    <citation type="journal article" date="2023" name="bioRxiv">
        <title>An intranuclear bacterial parasite of deep-sea mussels expresses apoptosis inhibitors acquired from its host.</title>
        <authorList>
            <person name="Gonzalez Porras M.A."/>
            <person name="Assie A."/>
            <person name="Tietjen M."/>
            <person name="Violette M."/>
            <person name="Kleiner M."/>
            <person name="Gruber-Vodicka H."/>
            <person name="Dubilier N."/>
            <person name="Leisch N."/>
        </authorList>
    </citation>
    <scope>NUCLEOTIDE SEQUENCE [LARGE SCALE GENOMIC DNA]</scope>
    <source>
        <strain evidence="11">IAP13</strain>
    </source>
</reference>
<gene>
    <name evidence="9" type="primary">ftsQ</name>
    <name evidence="11" type="ORF">QS748_07620</name>
</gene>
<dbReference type="InterPro" id="IPR045335">
    <property type="entry name" value="FtsQ_C_sf"/>
</dbReference>
<evidence type="ECO:0000256" key="2">
    <source>
        <dbReference type="ARBA" id="ARBA00022475"/>
    </source>
</evidence>
<keyword evidence="3 9" id="KW-0997">Cell inner membrane</keyword>
<name>A0AA90NLQ3_9GAMM</name>
<comment type="function">
    <text evidence="9">Essential cell division protein. May link together the upstream cell division proteins, which are predominantly cytoplasmic, with the downstream cell division proteins, which are predominantly periplasmic. May control correct divisome assembly.</text>
</comment>
<keyword evidence="7 9" id="KW-0472">Membrane</keyword>
<dbReference type="GO" id="GO:0032153">
    <property type="term" value="C:cell division site"/>
    <property type="evidence" value="ECO:0007669"/>
    <property type="project" value="UniProtKB-UniRule"/>
</dbReference>
<evidence type="ECO:0000256" key="4">
    <source>
        <dbReference type="ARBA" id="ARBA00022618"/>
    </source>
</evidence>
<dbReference type="Gene3D" id="3.40.50.11690">
    <property type="entry name" value="Cell division protein FtsQ/DivIB"/>
    <property type="match status" value="1"/>
</dbReference>
<dbReference type="GO" id="GO:0005886">
    <property type="term" value="C:plasma membrane"/>
    <property type="evidence" value="ECO:0007669"/>
    <property type="project" value="UniProtKB-SubCell"/>
</dbReference>